<dbReference type="NCBIfam" id="TIGR00325">
    <property type="entry name" value="lpxC"/>
    <property type="match status" value="1"/>
</dbReference>
<keyword evidence="10 12" id="KW-0443">Lipid metabolism</keyword>
<dbReference type="GO" id="GO:0103117">
    <property type="term" value="F:UDP-3-O-acyl-N-acetylglucosamine deacetylase activity"/>
    <property type="evidence" value="ECO:0007669"/>
    <property type="project" value="UniProtKB-UniRule"/>
</dbReference>
<dbReference type="PANTHER" id="PTHR33694">
    <property type="entry name" value="UDP-3-O-ACYL-N-ACETYLGLUCOSAMINE DEACETYLASE 1, MITOCHONDRIAL-RELATED"/>
    <property type="match status" value="1"/>
</dbReference>
<dbReference type="GO" id="GO:0016020">
    <property type="term" value="C:membrane"/>
    <property type="evidence" value="ECO:0007669"/>
    <property type="project" value="GOC"/>
</dbReference>
<evidence type="ECO:0000256" key="11">
    <source>
        <dbReference type="ARBA" id="ARBA00024535"/>
    </source>
</evidence>
<evidence type="ECO:0000256" key="9">
    <source>
        <dbReference type="ARBA" id="ARBA00022833"/>
    </source>
</evidence>
<feature type="binding site" evidence="12">
    <location>
        <position position="234"/>
    </location>
    <ligand>
        <name>Zn(2+)</name>
        <dbReference type="ChEBI" id="CHEBI:29105"/>
    </ligand>
</feature>
<feature type="active site" description="Proton donor" evidence="12">
    <location>
        <position position="261"/>
    </location>
</feature>
<evidence type="ECO:0000256" key="10">
    <source>
        <dbReference type="ARBA" id="ARBA00023098"/>
    </source>
</evidence>
<comment type="similarity">
    <text evidence="12">Belongs to the LpxC family.</text>
</comment>
<evidence type="ECO:0000313" key="14">
    <source>
        <dbReference type="Proteomes" id="UP000698963"/>
    </source>
</evidence>
<comment type="caution">
    <text evidence="13">The sequence shown here is derived from an EMBL/GenBank/DDBJ whole genome shotgun (WGS) entry which is preliminary data.</text>
</comment>
<evidence type="ECO:0000256" key="2">
    <source>
        <dbReference type="ARBA" id="ARBA00002923"/>
    </source>
</evidence>
<reference evidence="13" key="2">
    <citation type="submission" date="2021-09" db="EMBL/GenBank/DDBJ databases">
        <authorList>
            <person name="Gilroy R."/>
        </authorList>
    </citation>
    <scope>NUCLEOTIDE SEQUENCE</scope>
    <source>
        <strain evidence="13">ChiGjej2B2-19336</strain>
    </source>
</reference>
<evidence type="ECO:0000313" key="13">
    <source>
        <dbReference type="EMBL" id="HJD96305.1"/>
    </source>
</evidence>
<dbReference type="PANTHER" id="PTHR33694:SF1">
    <property type="entry name" value="UDP-3-O-ACYL-N-ACETYLGLUCOSAMINE DEACETYLASE 1, MITOCHONDRIAL-RELATED"/>
    <property type="match status" value="1"/>
</dbReference>
<sequence>MPQITLGKAVGCKGVSLHSGREVSMEFRPAPENSGIVFHIHAEDGVHLLSPRPEAVSTTELATTISDGQARVSTIEHVLAALSGLGVDNVEVHVEGGEVPILDGSAKEVVEALRIAGFSEQSAPRRIARITRECSLEKDGKAIIARPFDGFHVDYTIRFPHPVIGEQRFALEVTPETFAREIAPARTFGFLKEVEYLHSKGLARGGSLDNVIVVGDEGVLNKEGLRFPDEFVRHKLLDFIGDMAMLGRPLLGSFTVSCSGHGHNNAFLRMLVQEKGLLEYGEA</sequence>
<dbReference type="Proteomes" id="UP000698963">
    <property type="component" value="Unassembled WGS sequence"/>
</dbReference>
<protein>
    <recommendedName>
        <fullName evidence="4 12">UDP-3-O-acyl-N-acetylglucosamine deacetylase</fullName>
        <shortName evidence="12">UDP-3-O-acyl-GlcNAc deacetylase</shortName>
        <ecNumber evidence="4 12">3.5.1.108</ecNumber>
    </recommendedName>
    <alternativeName>
        <fullName evidence="12">UDP-3-O-[R-3-hydroxymyristoyl]-N-acetylglucosamine deacetylase</fullName>
    </alternativeName>
</protein>
<feature type="binding site" evidence="12">
    <location>
        <position position="77"/>
    </location>
    <ligand>
        <name>Zn(2+)</name>
        <dbReference type="ChEBI" id="CHEBI:29105"/>
    </ligand>
</feature>
<dbReference type="AlphaFoldDB" id="A0A921DQB2"/>
<dbReference type="RefSeq" id="WP_304120532.1">
    <property type="nucleotide sequence ID" value="NZ_DYZA01000028.1"/>
</dbReference>
<dbReference type="Gene3D" id="3.30.230.20">
    <property type="entry name" value="lpxc deacetylase, domain 1"/>
    <property type="match status" value="1"/>
</dbReference>
<feature type="binding site" evidence="12">
    <location>
        <position position="238"/>
    </location>
    <ligand>
        <name>Zn(2+)</name>
        <dbReference type="ChEBI" id="CHEBI:29105"/>
    </ligand>
</feature>
<dbReference type="HAMAP" id="MF_00388">
    <property type="entry name" value="LpxC"/>
    <property type="match status" value="1"/>
</dbReference>
<dbReference type="InterPro" id="IPR004463">
    <property type="entry name" value="UDP-acyl_GlcNac_deAcase"/>
</dbReference>
<keyword evidence="5 12" id="KW-0444">Lipid biosynthesis</keyword>
<dbReference type="Gene3D" id="3.30.1700.10">
    <property type="entry name" value="lpxc deacetylase, domain 2"/>
    <property type="match status" value="1"/>
</dbReference>
<evidence type="ECO:0000256" key="7">
    <source>
        <dbReference type="ARBA" id="ARBA00022723"/>
    </source>
</evidence>
<dbReference type="InterPro" id="IPR015870">
    <property type="entry name" value="UDP-acyl_N-AcGlcN_deAcase_N"/>
</dbReference>
<comment type="pathway">
    <text evidence="3 12">Glycolipid biosynthesis; lipid IV(A) biosynthesis; lipid IV(A) from (3R)-3-hydroxytetradecanoyl-[acyl-carrier-protein] and UDP-N-acetyl-alpha-D-glucosamine: step 2/6.</text>
</comment>
<comment type="function">
    <text evidence="2 12">Catalyzes the hydrolysis of UDP-3-O-myristoyl-N-acetylglucosamine to form UDP-3-O-myristoylglucosamine and acetate, the committed step in lipid A biosynthesis.</text>
</comment>
<evidence type="ECO:0000256" key="12">
    <source>
        <dbReference type="HAMAP-Rule" id="MF_00388"/>
    </source>
</evidence>
<keyword evidence="6 12" id="KW-0441">Lipid A biosynthesis</keyword>
<reference evidence="13" key="1">
    <citation type="journal article" date="2021" name="PeerJ">
        <title>Extensive microbial diversity within the chicken gut microbiome revealed by metagenomics and culture.</title>
        <authorList>
            <person name="Gilroy R."/>
            <person name="Ravi A."/>
            <person name="Getino M."/>
            <person name="Pursley I."/>
            <person name="Horton D.L."/>
            <person name="Alikhan N.F."/>
            <person name="Baker D."/>
            <person name="Gharbi K."/>
            <person name="Hall N."/>
            <person name="Watson M."/>
            <person name="Adriaenssens E.M."/>
            <person name="Foster-Nyarko E."/>
            <person name="Jarju S."/>
            <person name="Secka A."/>
            <person name="Antonio M."/>
            <person name="Oren A."/>
            <person name="Chaudhuri R.R."/>
            <person name="La Ragione R."/>
            <person name="Hildebrand F."/>
            <person name="Pallen M.J."/>
        </authorList>
    </citation>
    <scope>NUCLEOTIDE SEQUENCE</scope>
    <source>
        <strain evidence="13">ChiGjej2B2-19336</strain>
    </source>
</reference>
<keyword evidence="7 12" id="KW-0479">Metal-binding</keyword>
<comment type="cofactor">
    <cofactor evidence="1 12">
        <name>Zn(2+)</name>
        <dbReference type="ChEBI" id="CHEBI:29105"/>
    </cofactor>
</comment>
<dbReference type="EMBL" id="DYZA01000028">
    <property type="protein sequence ID" value="HJD96305.1"/>
    <property type="molecule type" value="Genomic_DNA"/>
</dbReference>
<proteinExistence type="inferred from homology"/>
<dbReference type="GO" id="GO:0046872">
    <property type="term" value="F:metal ion binding"/>
    <property type="evidence" value="ECO:0007669"/>
    <property type="project" value="UniProtKB-KW"/>
</dbReference>
<organism evidence="13 14">
    <name type="scientific">Mailhella massiliensis</name>
    <dbReference type="NCBI Taxonomy" id="1903261"/>
    <lineage>
        <taxon>Bacteria</taxon>
        <taxon>Pseudomonadati</taxon>
        <taxon>Thermodesulfobacteriota</taxon>
        <taxon>Desulfovibrionia</taxon>
        <taxon>Desulfovibrionales</taxon>
        <taxon>Desulfovibrionaceae</taxon>
        <taxon>Mailhella</taxon>
    </lineage>
</organism>
<keyword evidence="9 12" id="KW-0862">Zinc</keyword>
<dbReference type="InterPro" id="IPR020568">
    <property type="entry name" value="Ribosomal_Su5_D2-typ_SF"/>
</dbReference>
<evidence type="ECO:0000256" key="3">
    <source>
        <dbReference type="ARBA" id="ARBA00005002"/>
    </source>
</evidence>
<evidence type="ECO:0000256" key="6">
    <source>
        <dbReference type="ARBA" id="ARBA00022556"/>
    </source>
</evidence>
<evidence type="ECO:0000256" key="8">
    <source>
        <dbReference type="ARBA" id="ARBA00022801"/>
    </source>
</evidence>
<dbReference type="GO" id="GO:0009245">
    <property type="term" value="P:lipid A biosynthetic process"/>
    <property type="evidence" value="ECO:0007669"/>
    <property type="project" value="UniProtKB-UniRule"/>
</dbReference>
<gene>
    <name evidence="12 13" type="primary">lpxC</name>
    <name evidence="13" type="ORF">K8W16_01485</name>
</gene>
<dbReference type="Pfam" id="PF03331">
    <property type="entry name" value="LpxC"/>
    <property type="match status" value="1"/>
</dbReference>
<keyword evidence="8 12" id="KW-0378">Hydrolase</keyword>
<dbReference type="SUPFAM" id="SSF54211">
    <property type="entry name" value="Ribosomal protein S5 domain 2-like"/>
    <property type="match status" value="2"/>
</dbReference>
<dbReference type="EC" id="3.5.1.108" evidence="4 12"/>
<evidence type="ECO:0000256" key="4">
    <source>
        <dbReference type="ARBA" id="ARBA00012745"/>
    </source>
</evidence>
<evidence type="ECO:0000256" key="5">
    <source>
        <dbReference type="ARBA" id="ARBA00022516"/>
    </source>
</evidence>
<name>A0A921DQB2_9BACT</name>
<evidence type="ECO:0000256" key="1">
    <source>
        <dbReference type="ARBA" id="ARBA00001947"/>
    </source>
</evidence>
<comment type="catalytic activity">
    <reaction evidence="11 12">
        <text>a UDP-3-O-[(3R)-3-hydroxyacyl]-N-acetyl-alpha-D-glucosamine + H2O = a UDP-3-O-[(3R)-3-hydroxyacyl]-alpha-D-glucosamine + acetate</text>
        <dbReference type="Rhea" id="RHEA:67816"/>
        <dbReference type="ChEBI" id="CHEBI:15377"/>
        <dbReference type="ChEBI" id="CHEBI:30089"/>
        <dbReference type="ChEBI" id="CHEBI:137740"/>
        <dbReference type="ChEBI" id="CHEBI:173225"/>
        <dbReference type="EC" id="3.5.1.108"/>
    </reaction>
</comment>
<accession>A0A921DQB2</accession>
<dbReference type="InterPro" id="IPR011334">
    <property type="entry name" value="UDP-acyl_GlcNac_deAcase_C"/>
</dbReference>